<dbReference type="STRING" id="1458426.SMCB_1246"/>
<dbReference type="KEGG" id="cbab:SMCB_1246"/>
<evidence type="ECO:0000256" key="1">
    <source>
        <dbReference type="ARBA" id="ARBA00005125"/>
    </source>
</evidence>
<sequence>MFDASAHILVTGGTGFFGLALLRHWQIWAHGVPQVTVLSRNPQRFKACHPELAALVEWVEGDVLDAATLPWKRAFTHVLHAATDSTHGGRLSPAQRYIQIVQGTQNALELAVGTGATRFLLTSSGGVYGAPPVGMGQIPENYLGMPDPLNPNNAYSVAKRCAEHLCALCHEQHGLTTVIARCFAFVGPDLPRDVHFSIGNFLRDALHAPEITVQGDGTPVRSYMDQRDLAQWISVLLAHGRALEAYNVGSDQAIAIKDLAFMVRDLLAPEKPVRIVANPAAQSARNWYVPAIDKARGEFGLQLSYTLPESIVYAVQHGTQ</sequence>
<proteinExistence type="inferred from homology"/>
<dbReference type="Gene3D" id="3.40.50.720">
    <property type="entry name" value="NAD(P)-binding Rossmann-like Domain"/>
    <property type="match status" value="1"/>
</dbReference>
<comment type="pathway">
    <text evidence="1">Bacterial outer membrane biogenesis; LPS O-antigen biosynthesis.</text>
</comment>
<name>A0A060NX47_9BURK</name>
<dbReference type="SMART" id="SM00822">
    <property type="entry name" value="PKS_KR"/>
    <property type="match status" value="1"/>
</dbReference>
<dbReference type="Pfam" id="PF01370">
    <property type="entry name" value="Epimerase"/>
    <property type="match status" value="1"/>
</dbReference>
<protein>
    <submittedName>
        <fullName evidence="4">Nucleoside-diphosphate-sugar epimerase</fullName>
    </submittedName>
</protein>
<evidence type="ECO:0000256" key="2">
    <source>
        <dbReference type="ARBA" id="ARBA00007637"/>
    </source>
</evidence>
<dbReference type="Proteomes" id="UP000066014">
    <property type="component" value="Chromosome"/>
</dbReference>
<dbReference type="InterPro" id="IPR036291">
    <property type="entry name" value="NAD(P)-bd_dom_sf"/>
</dbReference>
<dbReference type="EMBL" id="AP014569">
    <property type="protein sequence ID" value="BAO83474.1"/>
    <property type="molecule type" value="Genomic_DNA"/>
</dbReference>
<evidence type="ECO:0000259" key="3">
    <source>
        <dbReference type="SMART" id="SM00822"/>
    </source>
</evidence>
<evidence type="ECO:0000313" key="4">
    <source>
        <dbReference type="EMBL" id="BAO83474.1"/>
    </source>
</evidence>
<organism evidence="4 5">
    <name type="scientific">Serpentinimonas maccroryi</name>
    <dbReference type="NCBI Taxonomy" id="1458426"/>
    <lineage>
        <taxon>Bacteria</taxon>
        <taxon>Pseudomonadati</taxon>
        <taxon>Pseudomonadota</taxon>
        <taxon>Betaproteobacteria</taxon>
        <taxon>Burkholderiales</taxon>
        <taxon>Comamonadaceae</taxon>
        <taxon>Serpentinimonas</taxon>
    </lineage>
</organism>
<dbReference type="HOGENOM" id="CLU_007383_4_0_4"/>
<dbReference type="RefSeq" id="WP_045535791.1">
    <property type="nucleotide sequence ID" value="NZ_AP014569.1"/>
</dbReference>
<evidence type="ECO:0000313" key="5">
    <source>
        <dbReference type="Proteomes" id="UP000066014"/>
    </source>
</evidence>
<accession>A0A060NX47</accession>
<dbReference type="SUPFAM" id="SSF51735">
    <property type="entry name" value="NAD(P)-binding Rossmann-fold domains"/>
    <property type="match status" value="1"/>
</dbReference>
<dbReference type="OrthoDB" id="9811743at2"/>
<dbReference type="PANTHER" id="PTHR43000">
    <property type="entry name" value="DTDP-D-GLUCOSE 4,6-DEHYDRATASE-RELATED"/>
    <property type="match status" value="1"/>
</dbReference>
<feature type="domain" description="Ketoreductase" evidence="3">
    <location>
        <begin position="6"/>
        <end position="194"/>
    </location>
</feature>
<comment type="similarity">
    <text evidence="2">Belongs to the NAD(P)-dependent epimerase/dehydratase family.</text>
</comment>
<gene>
    <name evidence="4" type="ORF">SMCB_1246</name>
</gene>
<reference evidence="4 5" key="1">
    <citation type="journal article" date="2014" name="Nat. Commun.">
        <title>Physiological and genomic features of highly alkaliphilic hydrogen-utilizing Betaproteobacteria from a continental serpentinizing site.</title>
        <authorList>
            <person name="Suzuki S."/>
            <person name="Kuenen J.G."/>
            <person name="Schipper K."/>
            <person name="van der Velde S."/>
            <person name="Ishii S."/>
            <person name="Wu A."/>
            <person name="Sorokin D.Y."/>
            <person name="Tenney A."/>
            <person name="Meng X.Y."/>
            <person name="Morrill P.L."/>
            <person name="Kamagata Y."/>
            <person name="Muyzer G."/>
            <person name="Nealson K.H."/>
        </authorList>
    </citation>
    <scope>NUCLEOTIDE SEQUENCE [LARGE SCALE GENOMIC DNA]</scope>
    <source>
        <strain evidence="4 5">B1</strain>
    </source>
</reference>
<keyword evidence="5" id="KW-1185">Reference proteome</keyword>
<dbReference type="InterPro" id="IPR057326">
    <property type="entry name" value="KR_dom"/>
</dbReference>
<dbReference type="AlphaFoldDB" id="A0A060NX47"/>
<dbReference type="InterPro" id="IPR001509">
    <property type="entry name" value="Epimerase_deHydtase"/>
</dbReference>